<name>A0AA40K389_9PEZI</name>
<feature type="region of interest" description="Disordered" evidence="1">
    <location>
        <begin position="323"/>
        <end position="344"/>
    </location>
</feature>
<dbReference type="PANTHER" id="PTHR24359">
    <property type="entry name" value="SERINE/THREONINE-PROTEIN KINASE SBK1"/>
    <property type="match status" value="1"/>
</dbReference>
<dbReference type="SUPFAM" id="SSF56112">
    <property type="entry name" value="Protein kinase-like (PK-like)"/>
    <property type="match status" value="1"/>
</dbReference>
<evidence type="ECO:0000313" key="3">
    <source>
        <dbReference type="EMBL" id="KAK0744301.1"/>
    </source>
</evidence>
<evidence type="ECO:0000256" key="1">
    <source>
        <dbReference type="SAM" id="MobiDB-lite"/>
    </source>
</evidence>
<comment type="caution">
    <text evidence="3">The sequence shown here is derived from an EMBL/GenBank/DDBJ whole genome shotgun (WGS) entry which is preliminary data.</text>
</comment>
<proteinExistence type="predicted"/>
<feature type="region of interest" description="Disordered" evidence="1">
    <location>
        <begin position="1"/>
        <end position="50"/>
    </location>
</feature>
<feature type="domain" description="Protein kinase" evidence="2">
    <location>
        <begin position="777"/>
        <end position="1061"/>
    </location>
</feature>
<dbReference type="Gene3D" id="1.10.510.10">
    <property type="entry name" value="Transferase(Phosphotransferase) domain 1"/>
    <property type="match status" value="1"/>
</dbReference>
<reference evidence="3" key="1">
    <citation type="submission" date="2023-06" db="EMBL/GenBank/DDBJ databases">
        <title>Genome-scale phylogeny and comparative genomics of the fungal order Sordariales.</title>
        <authorList>
            <consortium name="Lawrence Berkeley National Laboratory"/>
            <person name="Hensen N."/>
            <person name="Bonometti L."/>
            <person name="Westerberg I."/>
            <person name="Brannstrom I.O."/>
            <person name="Guillou S."/>
            <person name="Cros-Aarteil S."/>
            <person name="Calhoun S."/>
            <person name="Haridas S."/>
            <person name="Kuo A."/>
            <person name="Mondo S."/>
            <person name="Pangilinan J."/>
            <person name="Riley R."/>
            <person name="Labutti K."/>
            <person name="Andreopoulos B."/>
            <person name="Lipzen A."/>
            <person name="Chen C."/>
            <person name="Yanf M."/>
            <person name="Daum C."/>
            <person name="Ng V."/>
            <person name="Clum A."/>
            <person name="Steindorff A."/>
            <person name="Ohm R."/>
            <person name="Martin F."/>
            <person name="Silar P."/>
            <person name="Natvig D."/>
            <person name="Lalanne C."/>
            <person name="Gautier V."/>
            <person name="Ament-Velasquez S.L."/>
            <person name="Kruys A."/>
            <person name="Hutchinson M.I."/>
            <person name="Powell A.J."/>
            <person name="Barry K."/>
            <person name="Miller A.N."/>
            <person name="Grigoriev I.V."/>
            <person name="Debuchy R."/>
            <person name="Gladieux P."/>
            <person name="Thoren M.H."/>
            <person name="Johannesson H."/>
        </authorList>
    </citation>
    <scope>NUCLEOTIDE SEQUENCE</scope>
    <source>
        <strain evidence="3">CBS 540.89</strain>
    </source>
</reference>
<dbReference type="PANTHER" id="PTHR24359:SF37">
    <property type="entry name" value="PROTEIN KINASE DOMAIN-CONTAINING PROTEIN"/>
    <property type="match status" value="1"/>
</dbReference>
<dbReference type="GO" id="GO:0005524">
    <property type="term" value="F:ATP binding"/>
    <property type="evidence" value="ECO:0007669"/>
    <property type="project" value="InterPro"/>
</dbReference>
<organism evidence="3 4">
    <name type="scientific">Apiosordaria backusii</name>
    <dbReference type="NCBI Taxonomy" id="314023"/>
    <lineage>
        <taxon>Eukaryota</taxon>
        <taxon>Fungi</taxon>
        <taxon>Dikarya</taxon>
        <taxon>Ascomycota</taxon>
        <taxon>Pezizomycotina</taxon>
        <taxon>Sordariomycetes</taxon>
        <taxon>Sordariomycetidae</taxon>
        <taxon>Sordariales</taxon>
        <taxon>Lasiosphaeriaceae</taxon>
        <taxon>Apiosordaria</taxon>
    </lineage>
</organism>
<protein>
    <recommendedName>
        <fullName evidence="2">Protein kinase domain-containing protein</fullName>
    </recommendedName>
</protein>
<dbReference type="InterPro" id="IPR011009">
    <property type="entry name" value="Kinase-like_dom_sf"/>
</dbReference>
<dbReference type="PROSITE" id="PS50011">
    <property type="entry name" value="PROTEIN_KINASE_DOM"/>
    <property type="match status" value="1"/>
</dbReference>
<dbReference type="GO" id="GO:0004674">
    <property type="term" value="F:protein serine/threonine kinase activity"/>
    <property type="evidence" value="ECO:0007669"/>
    <property type="project" value="TreeGrafter"/>
</dbReference>
<sequence length="1061" mass="117668">MAVPTTNPAHQWPPKEQPNHQPQPHSVAQDPPPDNTADIANGVSITPPASPILQNNIPTAPGALNGAVPTIKQTVHLAQPVFQINTTVPALNQTLPAVKQAAQSAEAFQTLNPPLSTVSDPRALPDQIPGVKGQPQFISHKSIVEWKRNAAVPTEIWTEEEYNKRFLVISKEMNTAVNKDPDLRDRSKWIEYSYRMVGPSRETAKPCIIVYCFKEDFERLEKLFSKRVKDPLLNGGKQSLVSRLFRGRDERRATVPPFGLVYYRRSKRTTGAEGMVPAYLSNNMTWSGKIVKSPTKTATLGLTVQIGSLSGVTTVDHIFPPEIEFPEDSDEVRDDSEYDYSDSDDMDMDLWVDTGVEYLDEYEEDDLDGTGSHQPIPHQQDGYDIWERIQPPFELPRNEAYLDWCLSKPVDYPAPPLPNLYYPCGEDAGPTIVSEIAKAPRFHCVPVHMLSAVRGVLSGELLAKAAMIGSGPGRDLCLVWTVILHSATKIVDGESGSLIIDQETKQIYGHVVGSEPSGNGYVVPMISIFAQIEARFRTSSVQVFKPLGEAIAPSVLEQEAMVGREANAEPASATPILSRSAPNILHAVPNRDATITPPMSGPTSDLMPMPRTDDSNAVGLGLDTVLSNAMMQAMVISASGKEFLPRSVLSTILPQEEVNFHLQTCLRPRLRNRDIQRWYASRICSTQRPFLKIFAILVLLGKMGCILDFIDEDVTDEDLPFVPPPGSKGVFSDLRLQAQPNVAIRCFQRWSIFHVRLFESTQWPFLAPVFTIGIEPYGRESVNGMIGVSKVQIHPDHHVFSTQGNVFGTMYISCPHDNIEEEVKYLNFAATRKQPDHVTPVLAVISNEGLAGYRLIFPWPEAMLSTYWEQINPNPIMTVDTVRWFVKQCAGLATAMFKLHGESSMMTLGFITERAENLTEASARYVYGNVRPESILWFPDSKKSINDMGKLCIAGFGVFSRPYIPNPRYRAPELELKRPATLESDIWSLGCIYLELVTWLLGGWKLLSTVLDMSFQPLDGGHISESDALHHTVGQNGEEMLETVAVGSEASYPSIGLTTRG</sequence>
<keyword evidence="4" id="KW-1185">Reference proteome</keyword>
<dbReference type="AlphaFoldDB" id="A0AA40K389"/>
<accession>A0AA40K389</accession>
<evidence type="ECO:0000313" key="4">
    <source>
        <dbReference type="Proteomes" id="UP001172159"/>
    </source>
</evidence>
<gene>
    <name evidence="3" type="ORF">B0T21DRAFT_407412</name>
</gene>
<feature type="compositionally biased region" description="Acidic residues" evidence="1">
    <location>
        <begin position="324"/>
        <end position="344"/>
    </location>
</feature>
<dbReference type="Proteomes" id="UP001172159">
    <property type="component" value="Unassembled WGS sequence"/>
</dbReference>
<dbReference type="InterPro" id="IPR000719">
    <property type="entry name" value="Prot_kinase_dom"/>
</dbReference>
<evidence type="ECO:0000259" key="2">
    <source>
        <dbReference type="PROSITE" id="PS50011"/>
    </source>
</evidence>
<dbReference type="EMBL" id="JAUKTV010000002">
    <property type="protein sequence ID" value="KAK0744301.1"/>
    <property type="molecule type" value="Genomic_DNA"/>
</dbReference>